<protein>
    <submittedName>
        <fullName evidence="2">Uncharacterized protein</fullName>
    </submittedName>
</protein>
<organism evidence="2">
    <name type="scientific">marine sediment metagenome</name>
    <dbReference type="NCBI Taxonomy" id="412755"/>
    <lineage>
        <taxon>unclassified sequences</taxon>
        <taxon>metagenomes</taxon>
        <taxon>ecological metagenomes</taxon>
    </lineage>
</organism>
<gene>
    <name evidence="2" type="ORF">LCGC14_1452350</name>
</gene>
<proteinExistence type="predicted"/>
<keyword evidence="1" id="KW-1133">Transmembrane helix</keyword>
<keyword evidence="1" id="KW-0812">Transmembrane</keyword>
<feature type="transmembrane region" description="Helical" evidence="1">
    <location>
        <begin position="6"/>
        <end position="23"/>
    </location>
</feature>
<sequence length="107" mass="12500">MVSKRNGKTLNFFTLMFVGFIIIRQRAKTSKMETIKELENKIEELKKLPNVPMYSLSEVPKAELETLKEVLELIDKISESFPYERWIMDFKKELKNTIKGSKANNGN</sequence>
<keyword evidence="1" id="KW-0472">Membrane</keyword>
<evidence type="ECO:0000256" key="1">
    <source>
        <dbReference type="SAM" id="Phobius"/>
    </source>
</evidence>
<evidence type="ECO:0000313" key="2">
    <source>
        <dbReference type="EMBL" id="KKM69278.1"/>
    </source>
</evidence>
<dbReference type="AlphaFoldDB" id="A0A0F9JIA3"/>
<dbReference type="EMBL" id="LAZR01010016">
    <property type="protein sequence ID" value="KKM69278.1"/>
    <property type="molecule type" value="Genomic_DNA"/>
</dbReference>
<comment type="caution">
    <text evidence="2">The sequence shown here is derived from an EMBL/GenBank/DDBJ whole genome shotgun (WGS) entry which is preliminary data.</text>
</comment>
<reference evidence="2" key="1">
    <citation type="journal article" date="2015" name="Nature">
        <title>Complex archaea that bridge the gap between prokaryotes and eukaryotes.</title>
        <authorList>
            <person name="Spang A."/>
            <person name="Saw J.H."/>
            <person name="Jorgensen S.L."/>
            <person name="Zaremba-Niedzwiedzka K."/>
            <person name="Martijn J."/>
            <person name="Lind A.E."/>
            <person name="van Eijk R."/>
            <person name="Schleper C."/>
            <person name="Guy L."/>
            <person name="Ettema T.J."/>
        </authorList>
    </citation>
    <scope>NUCLEOTIDE SEQUENCE</scope>
</reference>
<accession>A0A0F9JIA3</accession>
<name>A0A0F9JIA3_9ZZZZ</name>